<dbReference type="CDD" id="cd00299">
    <property type="entry name" value="GST_C_family"/>
    <property type="match status" value="1"/>
</dbReference>
<dbReference type="Gene3D" id="1.20.1050.10">
    <property type="match status" value="1"/>
</dbReference>
<gene>
    <name evidence="1" type="ORF">E6W36_02495</name>
</gene>
<dbReference type="EMBL" id="CP039704">
    <property type="protein sequence ID" value="QCI78881.1"/>
    <property type="molecule type" value="Genomic_DNA"/>
</dbReference>
<dbReference type="SUPFAM" id="SSF47616">
    <property type="entry name" value="GST C-terminal domain-like"/>
    <property type="match status" value="1"/>
</dbReference>
<sequence length="209" mass="22707">MPAVRWRAATARGHPETTPAIDALYEDFLRLFADHLLQHRYVLGGRPTLADHALMGPLYGHLYRDPRSGEHMYTVAPRVADWVERMNFPPATFGDLAADDIVPEGVVAMLALLWRDYAGVVAGTLDANAAWIAAHPGEELPRAIGQQPFTIGQATGTRMIFPTPSGCGSALPTAGKASRARSKQRCSRLSKAWASPSCWQSRSPCGWSG</sequence>
<organism evidence="1 2">
    <name type="scientific">Hankyongella ginsenosidimutans</name>
    <dbReference type="NCBI Taxonomy" id="1763828"/>
    <lineage>
        <taxon>Bacteria</taxon>
        <taxon>Pseudomonadati</taxon>
        <taxon>Pseudomonadota</taxon>
        <taxon>Alphaproteobacteria</taxon>
        <taxon>Sphingomonadales</taxon>
        <taxon>Sphingomonadaceae</taxon>
        <taxon>Hankyongella</taxon>
    </lineage>
</organism>
<name>A0A4D7C1H7_9SPHN</name>
<evidence type="ECO:0000313" key="1">
    <source>
        <dbReference type="EMBL" id="QCI78881.1"/>
    </source>
</evidence>
<accession>A0A4D7C1H7</accession>
<dbReference type="Proteomes" id="UP000298714">
    <property type="component" value="Chromosome"/>
</dbReference>
<evidence type="ECO:0008006" key="3">
    <source>
        <dbReference type="Google" id="ProtNLM"/>
    </source>
</evidence>
<dbReference type="InterPro" id="IPR036282">
    <property type="entry name" value="Glutathione-S-Trfase_C_sf"/>
</dbReference>
<dbReference type="KEGG" id="hgn:E6W36_02495"/>
<keyword evidence="2" id="KW-1185">Reference proteome</keyword>
<dbReference type="AlphaFoldDB" id="A0A4D7C1H7"/>
<proteinExistence type="predicted"/>
<protein>
    <recommendedName>
        <fullName evidence="3">GST C-terminal domain-containing protein</fullName>
    </recommendedName>
</protein>
<reference evidence="2" key="1">
    <citation type="submission" date="2019-04" db="EMBL/GenBank/DDBJ databases">
        <title>Complete genome sequence of Sphingomonas sp. W1-2-3.</title>
        <authorList>
            <person name="Im W.T."/>
        </authorList>
    </citation>
    <scope>NUCLEOTIDE SEQUENCE [LARGE SCALE GENOMIC DNA]</scope>
    <source>
        <strain evidence="2">W1-2-3</strain>
    </source>
</reference>
<evidence type="ECO:0000313" key="2">
    <source>
        <dbReference type="Proteomes" id="UP000298714"/>
    </source>
</evidence>